<dbReference type="Gene3D" id="3.40.50.1980">
    <property type="entry name" value="Nitrogenase molybdenum iron protein domain"/>
    <property type="match status" value="1"/>
</dbReference>
<proteinExistence type="predicted"/>
<dbReference type="PANTHER" id="PTHR42956">
    <property type="entry name" value="NITROGENASE IRON-MOLYBDENUM COFACTOR BIOSYNTHESIS PROTEIN NIFE"/>
    <property type="match status" value="1"/>
</dbReference>
<dbReference type="InterPro" id="IPR049939">
    <property type="entry name" value="NifE-like"/>
</dbReference>
<protein>
    <submittedName>
        <fullName evidence="2">FeMo-co protein</fullName>
    </submittedName>
</protein>
<dbReference type="Pfam" id="PF00148">
    <property type="entry name" value="Oxidored_nitro"/>
    <property type="match status" value="1"/>
</dbReference>
<feature type="domain" description="Nitrogenase/oxidoreductase component 1" evidence="1">
    <location>
        <begin position="42"/>
        <end position="107"/>
    </location>
</feature>
<dbReference type="SUPFAM" id="SSF53807">
    <property type="entry name" value="Helical backbone' metal receptor"/>
    <property type="match status" value="1"/>
</dbReference>
<dbReference type="InterPro" id="IPR000510">
    <property type="entry name" value="Nase/OxRdtase_comp1"/>
</dbReference>
<dbReference type="AlphaFoldDB" id="Q47886"/>
<reference evidence="2" key="1">
    <citation type="submission" date="1996-04" db="EMBL/GenBank/DDBJ databases">
        <title>Sequence analysis of a frankia alni pel-hybridising DNA fragment containing nifV upstream of nifHDK.</title>
        <authorList>
            <person name="Specq A."/>
            <person name="Normand P."/>
        </authorList>
    </citation>
    <scope>NUCLEOTIDE SEQUENCE</scope>
    <source>
        <strain evidence="2">ArI3</strain>
    </source>
</reference>
<dbReference type="EMBL" id="L41344">
    <property type="protein sequence ID" value="AAA96265.1"/>
    <property type="molecule type" value="Genomic_DNA"/>
</dbReference>
<dbReference type="PANTHER" id="PTHR42956:SF1">
    <property type="entry name" value="NITROGENASE IRON-MOLYBDENUM COFACTOR BIOSYNTHESIS PROTEIN NIFE"/>
    <property type="match status" value="1"/>
</dbReference>
<name>Q47886_FRAAL</name>
<dbReference type="GO" id="GO:0016491">
    <property type="term" value="F:oxidoreductase activity"/>
    <property type="evidence" value="ECO:0007669"/>
    <property type="project" value="InterPro"/>
</dbReference>
<accession>Q47886</accession>
<sequence length="111" mass="11638">MAATERAALFTETACDHNNAKSAKARKAGYPKPKPGGTSGGCTFDGAMITLVPITDSAHLVRGPISCTGNSWDGRGSLSSGPTLFRHGFTTDMSENDVVLGGEQRLLRLDL</sequence>
<organism evidence="2">
    <name type="scientific">Frankia alni</name>
    <dbReference type="NCBI Taxonomy" id="1859"/>
    <lineage>
        <taxon>Bacteria</taxon>
        <taxon>Bacillati</taxon>
        <taxon>Actinomycetota</taxon>
        <taxon>Actinomycetes</taxon>
        <taxon>Frankiales</taxon>
        <taxon>Frankiaceae</taxon>
        <taxon>Frankia</taxon>
    </lineage>
</organism>
<evidence type="ECO:0000259" key="1">
    <source>
        <dbReference type="Pfam" id="PF00148"/>
    </source>
</evidence>
<evidence type="ECO:0000313" key="2">
    <source>
        <dbReference type="EMBL" id="AAA96265.1"/>
    </source>
</evidence>